<dbReference type="InterPro" id="IPR014284">
    <property type="entry name" value="RNA_pol_sigma-70_dom"/>
</dbReference>
<dbReference type="GO" id="GO:0006352">
    <property type="term" value="P:DNA-templated transcription initiation"/>
    <property type="evidence" value="ECO:0007669"/>
    <property type="project" value="InterPro"/>
</dbReference>
<evidence type="ECO:0000256" key="2">
    <source>
        <dbReference type="ARBA" id="ARBA00023015"/>
    </source>
</evidence>
<dbReference type="InterPro" id="IPR036388">
    <property type="entry name" value="WH-like_DNA-bd_sf"/>
</dbReference>
<reference evidence="7 8" key="1">
    <citation type="submission" date="2019-11" db="EMBL/GenBank/DDBJ databases">
        <authorList>
            <person name="Li X.-J."/>
            <person name="Feng X.-M."/>
        </authorList>
    </citation>
    <scope>NUCLEOTIDE SEQUENCE [LARGE SCALE GENOMIC DNA]</scope>
    <source>
        <strain evidence="7 8">XMNu-373</strain>
    </source>
</reference>
<keyword evidence="3" id="KW-0731">Sigma factor</keyword>
<feature type="domain" description="RNA polymerase sigma-70 region 2" evidence="6">
    <location>
        <begin position="20"/>
        <end position="86"/>
    </location>
</feature>
<dbReference type="InterPro" id="IPR007627">
    <property type="entry name" value="RNA_pol_sigma70_r2"/>
</dbReference>
<dbReference type="SUPFAM" id="SSF88946">
    <property type="entry name" value="Sigma2 domain of RNA polymerase sigma factors"/>
    <property type="match status" value="1"/>
</dbReference>
<dbReference type="NCBIfam" id="TIGR02937">
    <property type="entry name" value="sigma70-ECF"/>
    <property type="match status" value="1"/>
</dbReference>
<evidence type="ECO:0000256" key="3">
    <source>
        <dbReference type="ARBA" id="ARBA00023082"/>
    </source>
</evidence>
<dbReference type="AlphaFoldDB" id="A0A7K3LZ51"/>
<evidence type="ECO:0000256" key="4">
    <source>
        <dbReference type="ARBA" id="ARBA00023125"/>
    </source>
</evidence>
<sequence length="199" mass="22156">MSDLVHEAKAGDQRAWREIVDRHASLVWSVVRSHRLTDPDAGDVFQTTWLRLVESLGRLNKPEQLSAWLVTTARRECLRHIKRRDREFPDPEAVDVSADADNAAAMLLGVSENTITAPDTAILRRERDGEILAAYRKLPERCQALLRLYLAEPPLSYNEIADILGLPVGSVGPNRGRCLAHLRKLLAGNHQAAEAEGDA</sequence>
<dbReference type="Gene3D" id="1.10.10.10">
    <property type="entry name" value="Winged helix-like DNA-binding domain superfamily/Winged helix DNA-binding domain"/>
    <property type="match status" value="1"/>
</dbReference>
<dbReference type="EMBL" id="WLZY01000001">
    <property type="protein sequence ID" value="NDL56305.1"/>
    <property type="molecule type" value="Genomic_DNA"/>
</dbReference>
<dbReference type="InterPro" id="IPR013325">
    <property type="entry name" value="RNA_pol_sigma_r2"/>
</dbReference>
<accession>A0A7K3LZ51</accession>
<evidence type="ECO:0000256" key="1">
    <source>
        <dbReference type="ARBA" id="ARBA00010641"/>
    </source>
</evidence>
<dbReference type="Pfam" id="PF04542">
    <property type="entry name" value="Sigma70_r2"/>
    <property type="match status" value="1"/>
</dbReference>
<keyword evidence="5" id="KW-0804">Transcription</keyword>
<keyword evidence="4" id="KW-0238">DNA-binding</keyword>
<dbReference type="GO" id="GO:0003677">
    <property type="term" value="F:DNA binding"/>
    <property type="evidence" value="ECO:0007669"/>
    <property type="project" value="UniProtKB-KW"/>
</dbReference>
<keyword evidence="2" id="KW-0805">Transcription regulation</keyword>
<dbReference type="PANTHER" id="PTHR43133:SF8">
    <property type="entry name" value="RNA POLYMERASE SIGMA FACTOR HI_1459-RELATED"/>
    <property type="match status" value="1"/>
</dbReference>
<gene>
    <name evidence="7" type="ORF">F7O44_04385</name>
</gene>
<comment type="caution">
    <text evidence="7">The sequence shown here is derived from an EMBL/GenBank/DDBJ whole genome shotgun (WGS) entry which is preliminary data.</text>
</comment>
<comment type="similarity">
    <text evidence="1">Belongs to the sigma-70 factor family. ECF subfamily.</text>
</comment>
<dbReference type="Gene3D" id="1.10.1740.10">
    <property type="match status" value="1"/>
</dbReference>
<dbReference type="GO" id="GO:0016987">
    <property type="term" value="F:sigma factor activity"/>
    <property type="evidence" value="ECO:0007669"/>
    <property type="project" value="UniProtKB-KW"/>
</dbReference>
<dbReference type="InterPro" id="IPR039425">
    <property type="entry name" value="RNA_pol_sigma-70-like"/>
</dbReference>
<keyword evidence="8" id="KW-1185">Reference proteome</keyword>
<protein>
    <submittedName>
        <fullName evidence="7">Sigma-70 family RNA polymerase sigma factor</fullName>
    </submittedName>
</protein>
<organism evidence="7 8">
    <name type="scientific">Phytoactinopolyspora mesophila</name>
    <dbReference type="NCBI Taxonomy" id="2650750"/>
    <lineage>
        <taxon>Bacteria</taxon>
        <taxon>Bacillati</taxon>
        <taxon>Actinomycetota</taxon>
        <taxon>Actinomycetes</taxon>
        <taxon>Jiangellales</taxon>
        <taxon>Jiangellaceae</taxon>
        <taxon>Phytoactinopolyspora</taxon>
    </lineage>
</organism>
<dbReference type="Proteomes" id="UP000460435">
    <property type="component" value="Unassembled WGS sequence"/>
</dbReference>
<dbReference type="InterPro" id="IPR013324">
    <property type="entry name" value="RNA_pol_sigma_r3/r4-like"/>
</dbReference>
<evidence type="ECO:0000259" key="6">
    <source>
        <dbReference type="Pfam" id="PF04542"/>
    </source>
</evidence>
<proteinExistence type="inferred from homology"/>
<evidence type="ECO:0000313" key="8">
    <source>
        <dbReference type="Proteomes" id="UP000460435"/>
    </source>
</evidence>
<dbReference type="PANTHER" id="PTHR43133">
    <property type="entry name" value="RNA POLYMERASE ECF-TYPE SIGMA FACTO"/>
    <property type="match status" value="1"/>
</dbReference>
<name>A0A7K3LZ51_9ACTN</name>
<evidence type="ECO:0000256" key="5">
    <source>
        <dbReference type="ARBA" id="ARBA00023163"/>
    </source>
</evidence>
<evidence type="ECO:0000313" key="7">
    <source>
        <dbReference type="EMBL" id="NDL56305.1"/>
    </source>
</evidence>
<dbReference type="SUPFAM" id="SSF88659">
    <property type="entry name" value="Sigma3 and sigma4 domains of RNA polymerase sigma factors"/>
    <property type="match status" value="1"/>
</dbReference>